<keyword evidence="10 18" id="KW-1015">Disulfide bond</keyword>
<keyword evidence="12" id="KW-0278">Fertilization</keyword>
<keyword evidence="2" id="KW-1003">Cell membrane</keyword>
<dbReference type="Pfam" id="PF22821">
    <property type="entry name" value="ZP1_ZP4_Ig-like"/>
    <property type="match status" value="1"/>
</dbReference>
<dbReference type="GO" id="GO:0005886">
    <property type="term" value="C:plasma membrane"/>
    <property type="evidence" value="ECO:0007669"/>
    <property type="project" value="UniProtKB-SubCell"/>
</dbReference>
<dbReference type="InterPro" id="IPR054554">
    <property type="entry name" value="ZP1/4_Ig-like"/>
</dbReference>
<dbReference type="PANTHER" id="PTHR23343">
    <property type="entry name" value="ZONA PELLUCIDA SPERM-BINDING PROTEIN"/>
    <property type="match status" value="1"/>
</dbReference>
<dbReference type="PANTHER" id="PTHR23343:SF31">
    <property type="entry name" value="ZONA PELLUCIDA SPERM-BINDING PROTEIN 4"/>
    <property type="match status" value="1"/>
</dbReference>
<keyword evidence="5" id="KW-0165">Cleavage on pair of basic residues</keyword>
<dbReference type="GO" id="GO:0060468">
    <property type="term" value="P:prevention of polyspermy"/>
    <property type="evidence" value="ECO:0007669"/>
    <property type="project" value="TreeGrafter"/>
</dbReference>
<reference evidence="23" key="1">
    <citation type="thesis" date="2020" institute="ProQuest LLC" country="789 East Eisenhower Parkway, Ann Arbor, MI, USA">
        <title>Comparative Genomics and Chromosome Evolution.</title>
        <authorList>
            <person name="Mudd A.B."/>
        </authorList>
    </citation>
    <scope>NUCLEOTIDE SEQUENCE</scope>
    <source>
        <strain evidence="23">237g6f4</strain>
        <tissue evidence="23">Blood</tissue>
    </source>
</reference>
<dbReference type="InterPro" id="IPR000519">
    <property type="entry name" value="P_trefoil_dom"/>
</dbReference>
<dbReference type="PROSITE" id="PS51034">
    <property type="entry name" value="ZP_2"/>
    <property type="match status" value="1"/>
</dbReference>
<keyword evidence="8 19" id="KW-1133">Transmembrane helix</keyword>
<feature type="transmembrane region" description="Helical" evidence="19">
    <location>
        <begin position="509"/>
        <end position="531"/>
    </location>
</feature>
<dbReference type="InterPro" id="IPR001507">
    <property type="entry name" value="ZP_dom"/>
</dbReference>
<evidence type="ECO:0000256" key="2">
    <source>
        <dbReference type="ARBA" id="ARBA00022475"/>
    </source>
</evidence>
<evidence type="ECO:0000256" key="12">
    <source>
        <dbReference type="ARBA" id="ARBA00023279"/>
    </source>
</evidence>
<evidence type="ECO:0000256" key="7">
    <source>
        <dbReference type="ARBA" id="ARBA00022729"/>
    </source>
</evidence>
<dbReference type="GO" id="GO:0032190">
    <property type="term" value="F:acrosin binding"/>
    <property type="evidence" value="ECO:0007669"/>
    <property type="project" value="TreeGrafter"/>
</dbReference>
<dbReference type="InterPro" id="IPR044913">
    <property type="entry name" value="P_trefoil_dom_sf"/>
</dbReference>
<evidence type="ECO:0000259" key="21">
    <source>
        <dbReference type="PROSITE" id="PS51034"/>
    </source>
</evidence>
<comment type="subcellular location">
    <subcellularLocation>
        <location evidence="1">Cell membrane</location>
        <topology evidence="1">Single-pass type I membrane protein</topology>
    </subcellularLocation>
    <subcellularLocation>
        <location evidence="13">Zona pellucida</location>
    </subcellularLocation>
</comment>
<evidence type="ECO:0000256" key="8">
    <source>
        <dbReference type="ARBA" id="ARBA00022989"/>
    </source>
</evidence>
<dbReference type="Gene3D" id="4.10.110.10">
    <property type="entry name" value="Spasmolytic Protein, domain 1"/>
    <property type="match status" value="1"/>
</dbReference>
<evidence type="ECO:0000256" key="16">
    <source>
        <dbReference type="ARBA" id="ARBA00042273"/>
    </source>
</evidence>
<feature type="domain" description="ZP" evidence="21">
    <location>
        <begin position="187"/>
        <end position="461"/>
    </location>
</feature>
<dbReference type="Proteomes" id="UP000824782">
    <property type="component" value="Unassembled WGS sequence"/>
</dbReference>
<dbReference type="SMART" id="SM00018">
    <property type="entry name" value="PD"/>
    <property type="match status" value="1"/>
</dbReference>
<evidence type="ECO:0000256" key="3">
    <source>
        <dbReference type="ARBA" id="ARBA00022525"/>
    </source>
</evidence>
<keyword evidence="9 19" id="KW-0472">Membrane</keyword>
<dbReference type="CDD" id="cd00111">
    <property type="entry name" value="Trefoil"/>
    <property type="match status" value="1"/>
</dbReference>
<dbReference type="InterPro" id="IPR055356">
    <property type="entry name" value="ZP-N"/>
</dbReference>
<dbReference type="GO" id="GO:0035804">
    <property type="term" value="F:structural constituent of egg coat"/>
    <property type="evidence" value="ECO:0007669"/>
    <property type="project" value="TreeGrafter"/>
</dbReference>
<dbReference type="EMBL" id="WNYA01000004">
    <property type="protein sequence ID" value="KAG8579541.1"/>
    <property type="molecule type" value="Genomic_DNA"/>
</dbReference>
<dbReference type="GO" id="GO:0035805">
    <property type="term" value="C:egg coat"/>
    <property type="evidence" value="ECO:0007669"/>
    <property type="project" value="UniProtKB-SubCell"/>
</dbReference>
<evidence type="ECO:0000256" key="9">
    <source>
        <dbReference type="ARBA" id="ARBA00023136"/>
    </source>
</evidence>
<dbReference type="AlphaFoldDB" id="A0AAV7C4I5"/>
<evidence type="ECO:0000256" key="20">
    <source>
        <dbReference type="SAM" id="SignalP"/>
    </source>
</evidence>
<name>A0AAV7C4I5_ENGPU</name>
<dbReference type="Pfam" id="PF00100">
    <property type="entry name" value="Zona_pellucida"/>
    <property type="match status" value="1"/>
</dbReference>
<evidence type="ECO:0000313" key="24">
    <source>
        <dbReference type="Proteomes" id="UP000824782"/>
    </source>
</evidence>
<evidence type="ECO:0000256" key="17">
    <source>
        <dbReference type="ARBA" id="ARBA00042573"/>
    </source>
</evidence>
<evidence type="ECO:0000259" key="22">
    <source>
        <dbReference type="PROSITE" id="PS51448"/>
    </source>
</evidence>
<dbReference type="InterPro" id="IPR055355">
    <property type="entry name" value="ZP-C"/>
</dbReference>
<comment type="function">
    <text evidence="14">Component of the zona pellucida, an extracellular matrix surrounding oocytes which mediates sperm binding, induction of the acrosome reaction and prevents post-fertilization polyspermy. The zona pellucida is composed of 3 to 4 glycoproteins, ZP1, ZP2, ZP3, and ZP4. ZP4 may act as a sperm receptor.</text>
</comment>
<evidence type="ECO:0000256" key="13">
    <source>
        <dbReference type="ARBA" id="ARBA00024183"/>
    </source>
</evidence>
<dbReference type="PROSITE" id="PS51448">
    <property type="entry name" value="P_TREFOIL_2"/>
    <property type="match status" value="1"/>
</dbReference>
<keyword evidence="3" id="KW-0964">Secreted</keyword>
<evidence type="ECO:0000256" key="14">
    <source>
        <dbReference type="ARBA" id="ARBA00037545"/>
    </source>
</evidence>
<proteinExistence type="predicted"/>
<organism evidence="23 24">
    <name type="scientific">Engystomops pustulosus</name>
    <name type="common">Tungara frog</name>
    <name type="synonym">Physalaemus pustulosus</name>
    <dbReference type="NCBI Taxonomy" id="76066"/>
    <lineage>
        <taxon>Eukaryota</taxon>
        <taxon>Metazoa</taxon>
        <taxon>Chordata</taxon>
        <taxon>Craniata</taxon>
        <taxon>Vertebrata</taxon>
        <taxon>Euteleostomi</taxon>
        <taxon>Amphibia</taxon>
        <taxon>Batrachia</taxon>
        <taxon>Anura</taxon>
        <taxon>Neobatrachia</taxon>
        <taxon>Hyloidea</taxon>
        <taxon>Leptodactylidae</taxon>
        <taxon>Leiuperinae</taxon>
        <taxon>Engystomops</taxon>
    </lineage>
</organism>
<evidence type="ECO:0000256" key="15">
    <source>
        <dbReference type="ARBA" id="ARBA00040238"/>
    </source>
</evidence>
<evidence type="ECO:0000256" key="18">
    <source>
        <dbReference type="PROSITE-ProRule" id="PRU00779"/>
    </source>
</evidence>
<comment type="caution">
    <text evidence="23">The sequence shown here is derived from an EMBL/GenBank/DDBJ whole genome shotgun (WGS) entry which is preliminary data.</text>
</comment>
<feature type="domain" description="P-type" evidence="22">
    <location>
        <begin position="139"/>
        <end position="182"/>
    </location>
</feature>
<dbReference type="Pfam" id="PF23344">
    <property type="entry name" value="ZP-N"/>
    <property type="match status" value="1"/>
</dbReference>
<evidence type="ECO:0000256" key="6">
    <source>
        <dbReference type="ARBA" id="ARBA00022692"/>
    </source>
</evidence>
<dbReference type="GO" id="GO:0007339">
    <property type="term" value="P:binding of sperm to zona pellucida"/>
    <property type="evidence" value="ECO:0007669"/>
    <property type="project" value="TreeGrafter"/>
</dbReference>
<evidence type="ECO:0000256" key="11">
    <source>
        <dbReference type="ARBA" id="ARBA00023180"/>
    </source>
</evidence>
<dbReference type="SMART" id="SM00241">
    <property type="entry name" value="ZP"/>
    <property type="match status" value="1"/>
</dbReference>
<keyword evidence="11" id="KW-0325">Glycoprotein</keyword>
<sequence>MGSCRVGLGIGLVFWTWCVLWSEARKLWDESSHLHCGVESLELSFPMTIEGAAFSLTVLDYQGEPHILSNNSACGFGVSKRLDGTMLISAAYDGCYITKEDQEYVMTLLLEEIQNGEVDQYKVEKRCPITTVMDVPSPSICSSVSQVDKLSCMDPPVSQEVCAQAGCCFSLSDPAMPCYYGNLLTTQCSGDNHMVVAFSKDLTRPPLNLTSVHVVGLDSFTCPGLSMTMSASFAAFQFPLACATKSQVPGSPIVYESTIEALRNAISWRGSTITRDSTMRVTVQCSYSQSAIVPVQVGVSTLPPPLPVTTSGPLLLEMRIAQDVQYSSYFSEIDYPVVKVLKDPVYVEVRLLHRTDPNLVLILNDCWATNTPDPTLVPQWPILLNRCPFDGDNYNTQTLPVGGPTQNFPYPDHYKHFAVSTFTFVDQSTQMALQGLIYFHCSASVCVPSATENCVTSCTPRRKRMAKNVAFKPLKNVVTSDGPVDFIPIGKDTLKLEGHLYSEYSMLDVVRAITAGGVVAAMCLLFLAVWFRRRSQSKKHKLNA</sequence>
<evidence type="ECO:0000313" key="23">
    <source>
        <dbReference type="EMBL" id="KAG8579541.1"/>
    </source>
</evidence>
<dbReference type="InterPro" id="IPR042235">
    <property type="entry name" value="ZP-C_dom"/>
</dbReference>
<dbReference type="Gene3D" id="2.60.40.4100">
    <property type="entry name" value="Zona pellucida, ZP-C domain"/>
    <property type="match status" value="1"/>
</dbReference>
<evidence type="ECO:0000256" key="19">
    <source>
        <dbReference type="SAM" id="Phobius"/>
    </source>
</evidence>
<protein>
    <recommendedName>
        <fullName evidence="15">Zona pellucida sperm-binding protein 4</fullName>
    </recommendedName>
    <alternativeName>
        <fullName evidence="17">Zona pellucida glycoprotein 4</fullName>
    </alternativeName>
    <alternativeName>
        <fullName evidence="16">Zona pellucida protein B</fullName>
    </alternativeName>
</protein>
<evidence type="ECO:0000256" key="5">
    <source>
        <dbReference type="ARBA" id="ARBA00022685"/>
    </source>
</evidence>
<comment type="caution">
    <text evidence="18">Lacks conserved residue(s) required for the propagation of feature annotation.</text>
</comment>
<feature type="disulfide bond" evidence="18">
    <location>
        <begin position="152"/>
        <end position="167"/>
    </location>
</feature>
<feature type="chain" id="PRO_5043955844" description="Zona pellucida sperm-binding protein 4" evidence="20">
    <location>
        <begin position="25"/>
        <end position="544"/>
    </location>
</feature>
<feature type="signal peptide" evidence="20">
    <location>
        <begin position="1"/>
        <end position="24"/>
    </location>
</feature>
<dbReference type="SUPFAM" id="SSF57492">
    <property type="entry name" value="Trefoil"/>
    <property type="match status" value="1"/>
</dbReference>
<keyword evidence="7 20" id="KW-0732">Signal</keyword>
<dbReference type="InterPro" id="IPR051148">
    <property type="entry name" value="Zona_Pellucida_Domain_gp"/>
</dbReference>
<gene>
    <name evidence="23" type="ORF">GDO81_010931</name>
</gene>
<keyword evidence="24" id="KW-1185">Reference proteome</keyword>
<evidence type="ECO:0000256" key="1">
    <source>
        <dbReference type="ARBA" id="ARBA00004251"/>
    </source>
</evidence>
<accession>A0AAV7C4I5</accession>
<keyword evidence="6 19" id="KW-0812">Transmembrane</keyword>
<dbReference type="Pfam" id="PF00088">
    <property type="entry name" value="Trefoil"/>
    <property type="match status" value="1"/>
</dbReference>
<evidence type="ECO:0000256" key="10">
    <source>
        <dbReference type="ARBA" id="ARBA00023157"/>
    </source>
</evidence>
<evidence type="ECO:0000256" key="4">
    <source>
        <dbReference type="ARBA" id="ARBA00022530"/>
    </source>
</evidence>
<keyword evidence="4" id="KW-0272">Extracellular matrix</keyword>
<dbReference type="Gene3D" id="2.60.40.3210">
    <property type="entry name" value="Zona pellucida, ZP-N domain"/>
    <property type="match status" value="1"/>
</dbReference>